<dbReference type="PANTHER" id="PTHR35807">
    <property type="entry name" value="TRANSCRIPTIONAL REGULATOR REDD-RELATED"/>
    <property type="match status" value="1"/>
</dbReference>
<comment type="similarity">
    <text evidence="1">Belongs to the AfsR/DnrI/RedD regulatory family.</text>
</comment>
<dbReference type="InterPro" id="IPR016032">
    <property type="entry name" value="Sig_transdc_resp-reg_C-effctor"/>
</dbReference>
<sequence length="934" mass="101191">MISESLAFHVLGPFEVLVNAEPAVVQGRQRSVLAALALSANRVVSYRALTEYAWPEPPPSRNSLQTVVARLRRQLGTDTIVTVGPGYLLRVDPLAVDALRFRDLLRASRAAGEPAAELELLHQALALWRGDPLSDVPSDLLQREAAAELTEDLLSALERRLDLDLANGRHREVLAELRGLTSTYPLREALWQRLMLALHRGGRRADALEAYRSVATAVRDQLGLDPGRDLADLHQAILEDRASLAVPETAPASPTALVRPPRQLPSDIAGFAGRADHLATLDALIQPVAGRTPSAVVISAIDGAAGIGKTALAVHWAHRVSDRFPDGQLYLNLRGFGPGAPVPAADALDTALRSLNVPADRIPADLDARAAAFRSELAGRRLLILLDNARDSDHVRPLLPGSDSLVLITSRRQLRGLTAREGAQRITVGQLTTPEALSLLSAAVGAERVAREPAAAAGIVELCDRLPLTVRLAAEPAARHPSRPLGDLLSDLHHQRHRLDTFALDDAPTDLRAVFSWSYQALAAPAALLFALLGLHPGNDVSIGAAAALAGLDNRRAAALMDELVSTSMLERRSADRYEFHDLLREYAREVAETELTDRDRSAAIDRLLDWYVHTAANARERLSEYPHGMRLPAPHPGVTPAVFEDYPRAIGWWDSQRPAITAAVDLAVERGSHRHAAVLGELGWSYRYIRGHWAEMLRIGEVAVRSARLAGDPFLEAKVLNGLGTPYSRTGRIDDAINACRQALLLFERLDAPVEQVMCLINIGSSYNLSGRYEEAHETLAQALVLCPDAEPRGSEAMVLNNLAVAFNGLGRYADAARQARRAAAIFRDLNEPARLAYTLETEADAYAGQGDLAGAIAIYQDALHQAEQAGVTTLAVAIRRSLGKQLLADGRSGEARAVWTEALHVCVDRGDPEADHLRALLARLDLPTTSHH</sequence>
<proteinExistence type="inferred from homology"/>
<dbReference type="Pfam" id="PF13424">
    <property type="entry name" value="TPR_12"/>
    <property type="match status" value="1"/>
</dbReference>
<feature type="repeat" description="TPR" evidence="5">
    <location>
        <begin position="758"/>
        <end position="791"/>
    </location>
</feature>
<dbReference type="SUPFAM" id="SSF46894">
    <property type="entry name" value="C-terminal effector domain of the bipartite response regulators"/>
    <property type="match status" value="1"/>
</dbReference>
<protein>
    <submittedName>
        <fullName evidence="8">BTAD domain-containing putative transcriptional regulator</fullName>
    </submittedName>
</protein>
<feature type="DNA-binding region" description="OmpR/PhoB-type" evidence="6">
    <location>
        <begin position="1"/>
        <end position="91"/>
    </location>
</feature>
<name>A0ABN2HAK8_9ACTN</name>
<dbReference type="Pfam" id="PF13374">
    <property type="entry name" value="TPR_10"/>
    <property type="match status" value="1"/>
</dbReference>
<evidence type="ECO:0000256" key="6">
    <source>
        <dbReference type="PROSITE-ProRule" id="PRU01091"/>
    </source>
</evidence>
<dbReference type="EMBL" id="BAAANY010000012">
    <property type="protein sequence ID" value="GAA1684330.1"/>
    <property type="molecule type" value="Genomic_DNA"/>
</dbReference>
<dbReference type="PANTHER" id="PTHR35807:SF1">
    <property type="entry name" value="TRANSCRIPTIONAL REGULATOR REDD"/>
    <property type="match status" value="1"/>
</dbReference>
<dbReference type="PROSITE" id="PS51755">
    <property type="entry name" value="OMPR_PHOB"/>
    <property type="match status" value="1"/>
</dbReference>
<dbReference type="PRINTS" id="PR00364">
    <property type="entry name" value="DISEASERSIST"/>
</dbReference>
<dbReference type="PROSITE" id="PS50005">
    <property type="entry name" value="TPR"/>
    <property type="match status" value="1"/>
</dbReference>
<dbReference type="InterPro" id="IPR011990">
    <property type="entry name" value="TPR-like_helical_dom_sf"/>
</dbReference>
<dbReference type="Pfam" id="PF03704">
    <property type="entry name" value="BTAD"/>
    <property type="match status" value="1"/>
</dbReference>
<dbReference type="RefSeq" id="WP_344311493.1">
    <property type="nucleotide sequence ID" value="NZ_BAAANY010000012.1"/>
</dbReference>
<keyword evidence="3 6" id="KW-0238">DNA-binding</keyword>
<keyword evidence="9" id="KW-1185">Reference proteome</keyword>
<evidence type="ECO:0000256" key="3">
    <source>
        <dbReference type="ARBA" id="ARBA00023125"/>
    </source>
</evidence>
<dbReference type="InterPro" id="IPR036388">
    <property type="entry name" value="WH-like_DNA-bd_sf"/>
</dbReference>
<dbReference type="InterPro" id="IPR001867">
    <property type="entry name" value="OmpR/PhoB-type_DNA-bd"/>
</dbReference>
<dbReference type="Gene3D" id="3.40.50.300">
    <property type="entry name" value="P-loop containing nucleotide triphosphate hydrolases"/>
    <property type="match status" value="1"/>
</dbReference>
<dbReference type="InterPro" id="IPR051677">
    <property type="entry name" value="AfsR-DnrI-RedD_regulator"/>
</dbReference>
<evidence type="ECO:0000256" key="5">
    <source>
        <dbReference type="PROSITE-ProRule" id="PRU00339"/>
    </source>
</evidence>
<dbReference type="InterPro" id="IPR027417">
    <property type="entry name" value="P-loop_NTPase"/>
</dbReference>
<reference evidence="8 9" key="1">
    <citation type="journal article" date="2019" name="Int. J. Syst. Evol. Microbiol.">
        <title>The Global Catalogue of Microorganisms (GCM) 10K type strain sequencing project: providing services to taxonomists for standard genome sequencing and annotation.</title>
        <authorList>
            <consortium name="The Broad Institute Genomics Platform"/>
            <consortium name="The Broad Institute Genome Sequencing Center for Infectious Disease"/>
            <person name="Wu L."/>
            <person name="Ma J."/>
        </authorList>
    </citation>
    <scope>NUCLEOTIDE SEQUENCE [LARGE SCALE GENOMIC DNA]</scope>
    <source>
        <strain evidence="8 9">JCM 14718</strain>
    </source>
</reference>
<keyword evidence="2" id="KW-0805">Transcription regulation</keyword>
<dbReference type="SMART" id="SM00028">
    <property type="entry name" value="TPR"/>
    <property type="match status" value="6"/>
</dbReference>
<dbReference type="SMART" id="SM01043">
    <property type="entry name" value="BTAD"/>
    <property type="match status" value="1"/>
</dbReference>
<accession>A0ABN2HAK8</accession>
<dbReference type="CDD" id="cd15831">
    <property type="entry name" value="BTAD"/>
    <property type="match status" value="1"/>
</dbReference>
<dbReference type="SUPFAM" id="SSF52540">
    <property type="entry name" value="P-loop containing nucleoside triphosphate hydrolases"/>
    <property type="match status" value="1"/>
</dbReference>
<dbReference type="InterPro" id="IPR019734">
    <property type="entry name" value="TPR_rpt"/>
</dbReference>
<evidence type="ECO:0000256" key="2">
    <source>
        <dbReference type="ARBA" id="ARBA00023015"/>
    </source>
</evidence>
<evidence type="ECO:0000256" key="1">
    <source>
        <dbReference type="ARBA" id="ARBA00005820"/>
    </source>
</evidence>
<evidence type="ECO:0000256" key="4">
    <source>
        <dbReference type="ARBA" id="ARBA00023163"/>
    </source>
</evidence>
<dbReference type="Gene3D" id="1.25.40.10">
    <property type="entry name" value="Tetratricopeptide repeat domain"/>
    <property type="match status" value="2"/>
</dbReference>
<dbReference type="Proteomes" id="UP001500618">
    <property type="component" value="Unassembled WGS sequence"/>
</dbReference>
<comment type="caution">
    <text evidence="8">The sequence shown here is derived from an EMBL/GenBank/DDBJ whole genome shotgun (WGS) entry which is preliminary data.</text>
</comment>
<evidence type="ECO:0000313" key="9">
    <source>
        <dbReference type="Proteomes" id="UP001500618"/>
    </source>
</evidence>
<keyword evidence="5" id="KW-0802">TPR repeat</keyword>
<dbReference type="InterPro" id="IPR005158">
    <property type="entry name" value="BTAD"/>
</dbReference>
<keyword evidence="4" id="KW-0804">Transcription</keyword>
<dbReference type="Gene3D" id="1.10.10.10">
    <property type="entry name" value="Winged helix-like DNA-binding domain superfamily/Winged helix DNA-binding domain"/>
    <property type="match status" value="1"/>
</dbReference>
<dbReference type="SUPFAM" id="SSF48452">
    <property type="entry name" value="TPR-like"/>
    <property type="match status" value="2"/>
</dbReference>
<feature type="domain" description="OmpR/PhoB-type" evidence="7">
    <location>
        <begin position="1"/>
        <end position="91"/>
    </location>
</feature>
<organism evidence="8 9">
    <name type="scientific">Fodinicola feengrottensis</name>
    <dbReference type="NCBI Taxonomy" id="435914"/>
    <lineage>
        <taxon>Bacteria</taxon>
        <taxon>Bacillati</taxon>
        <taxon>Actinomycetota</taxon>
        <taxon>Actinomycetes</taxon>
        <taxon>Mycobacteriales</taxon>
        <taxon>Fodinicola</taxon>
    </lineage>
</organism>
<dbReference type="SMART" id="SM00862">
    <property type="entry name" value="Trans_reg_C"/>
    <property type="match status" value="1"/>
</dbReference>
<gene>
    <name evidence="8" type="ORF">GCM10009765_37160</name>
</gene>
<dbReference type="Pfam" id="PF00486">
    <property type="entry name" value="Trans_reg_C"/>
    <property type="match status" value="1"/>
</dbReference>
<evidence type="ECO:0000259" key="7">
    <source>
        <dbReference type="PROSITE" id="PS51755"/>
    </source>
</evidence>
<evidence type="ECO:0000313" key="8">
    <source>
        <dbReference type="EMBL" id="GAA1684330.1"/>
    </source>
</evidence>